<feature type="chain" id="PRO_5042115364" description="DUF2381 family protein" evidence="1">
    <location>
        <begin position="24"/>
        <end position="309"/>
    </location>
</feature>
<dbReference type="RefSeq" id="WP_140792861.1">
    <property type="nucleotide sequence ID" value="NZ_CP017170.1"/>
</dbReference>
<evidence type="ECO:0008006" key="4">
    <source>
        <dbReference type="Google" id="ProtNLM"/>
    </source>
</evidence>
<accession>A0AAE6G1T2</accession>
<dbReference type="EMBL" id="CP017174">
    <property type="protein sequence ID" value="QDE69318.1"/>
    <property type="molecule type" value="Genomic_DNA"/>
</dbReference>
<sequence length="309" mass="34029">MRPTQFTRSILTFAALATLSAHAADHYRRSILLSEHPENGTHSVYVKGQVITTLRFEQPVNPSKTKMLGWEGRLEPLTVVHNKVILEPIRDLHRDDGLPLVVTLTDGTEVPFLVRPPWPRRDNDWAPILDQQVDVFKNRESHASMHAALVDALAKNDALMEENERYRKEETSEDHALAALLASGAVAQTPFTIFDHVSGKDADAAVDATIFKGKGKAAVVFKVKNLATEKSWSVKRVRLVTVNGGHDRAVAVRATVREVMPGGSGVLAVVADGAAFVDDGELTSLWLELYQHDGLRQAFVQLAPTLIAR</sequence>
<proteinExistence type="predicted"/>
<evidence type="ECO:0000313" key="2">
    <source>
        <dbReference type="EMBL" id="QDE69318.1"/>
    </source>
</evidence>
<dbReference type="Proteomes" id="UP000320179">
    <property type="component" value="Chromosome"/>
</dbReference>
<feature type="signal peptide" evidence="1">
    <location>
        <begin position="1"/>
        <end position="23"/>
    </location>
</feature>
<gene>
    <name evidence="2" type="ORF">BHS09_21345</name>
</gene>
<reference evidence="2 3" key="1">
    <citation type="journal article" date="2019" name="Science">
        <title>Social genes are selection hotspots in kin groups of a soil microbe.</title>
        <authorList>
            <person name="Wielgoss S."/>
            <person name="Wolfensberger R."/>
            <person name="Sun L."/>
            <person name="Fiegna F."/>
            <person name="Velicer G.J."/>
        </authorList>
    </citation>
    <scope>NUCLEOTIDE SEQUENCE [LARGE SCALE GENOMIC DNA]</scope>
    <source>
        <strain evidence="2 3">MC3.5.9c15</strain>
    </source>
</reference>
<keyword evidence="1" id="KW-0732">Signal</keyword>
<protein>
    <recommendedName>
        <fullName evidence="4">DUF2381 family protein</fullName>
    </recommendedName>
</protein>
<dbReference type="Pfam" id="PF09544">
    <property type="entry name" value="DUF2381"/>
    <property type="match status" value="1"/>
</dbReference>
<evidence type="ECO:0000313" key="3">
    <source>
        <dbReference type="Proteomes" id="UP000320179"/>
    </source>
</evidence>
<name>A0AAE6G1T2_MYXXA</name>
<evidence type="ECO:0000256" key="1">
    <source>
        <dbReference type="SAM" id="SignalP"/>
    </source>
</evidence>
<organism evidence="2 3">
    <name type="scientific">Myxococcus xanthus</name>
    <dbReference type="NCBI Taxonomy" id="34"/>
    <lineage>
        <taxon>Bacteria</taxon>
        <taxon>Pseudomonadati</taxon>
        <taxon>Myxococcota</taxon>
        <taxon>Myxococcia</taxon>
        <taxon>Myxococcales</taxon>
        <taxon>Cystobacterineae</taxon>
        <taxon>Myxococcaceae</taxon>
        <taxon>Myxococcus</taxon>
    </lineage>
</organism>
<dbReference type="InterPro" id="IPR011754">
    <property type="entry name" value="Mxa_paralog_2268"/>
</dbReference>
<dbReference type="AlphaFoldDB" id="A0AAE6G1T2"/>